<keyword evidence="2" id="KW-0732">Signal</keyword>
<feature type="region of interest" description="Disordered" evidence="1">
    <location>
        <begin position="439"/>
        <end position="458"/>
    </location>
</feature>
<dbReference type="InterPro" id="IPR007730">
    <property type="entry name" value="SPOR-like_dom"/>
</dbReference>
<sequence length="536" mass="57859">MKITRIIAISLIMASSGIMSVQAKSLKLAEIPAEFPPASFKGKQYVDSRGCVYIRAGIDGMVNWVPRVNRDRNVLCGYQPTFAKAPTPTPDASRTASAPVIAPAETATRPAAKPKVVAKPVAKPQQVAKAAPKTVAKPKPKTVAKAAPRTVAKPLPQKVIKRQVQKAPGSVKPVAVKPAAQTPVTKPVVVAAAPKPVTRETRGTARQAYRPTEVTTCPNVSGVSRYYAGRSTDGLPVRCGPQQGSYASVTTVDRQPVTVMRGGQQVVVQRRVVREVQQVPPTSRKSAPVPMTIVAPVGTPRTVTLDQVGPNTRLVPKHVWVQQQRNRLADPVPSGYRKAWDDDRLNKKRAHVTKRGIMQSNLAWTRTVPRKLYVRDSGLVVTHLYPGLKYPYYSYDEMRAAGYNVSTKNEATVLANADKYIARANASGKVKKVQRARVSTKAKAPAAQPKVASNTRSAPKAAAKGRYVQVGMFGVEQNARKAAARLQGMGLPARMGTLVKGGKRYRLVMAGPFPSDQIGAALSKARQAGFRDAYVR</sequence>
<feature type="region of interest" description="Disordered" evidence="1">
    <location>
        <begin position="111"/>
        <end position="149"/>
    </location>
</feature>
<keyword evidence="5" id="KW-1185">Reference proteome</keyword>
<evidence type="ECO:0000259" key="3">
    <source>
        <dbReference type="PROSITE" id="PS51724"/>
    </source>
</evidence>
<dbReference type="Pfam" id="PF05036">
    <property type="entry name" value="SPOR"/>
    <property type="match status" value="1"/>
</dbReference>
<reference evidence="4" key="2">
    <citation type="submission" date="2023-04" db="EMBL/GenBank/DDBJ databases">
        <title>'Rhodoalgimonas zhirmunskyi' gen. nov., isolated from a red alga.</title>
        <authorList>
            <person name="Nedashkovskaya O.I."/>
            <person name="Otstavnykh N.Y."/>
            <person name="Bystritskaya E.P."/>
            <person name="Balabanova L.A."/>
            <person name="Isaeva M.P."/>
        </authorList>
    </citation>
    <scope>NUCLEOTIDE SEQUENCE</scope>
    <source>
        <strain evidence="4">10Alg 79</strain>
    </source>
</reference>
<feature type="compositionally biased region" description="Low complexity" evidence="1">
    <location>
        <begin position="111"/>
        <end position="135"/>
    </location>
</feature>
<protein>
    <submittedName>
        <fullName evidence="4">SPOR domain-containing protein</fullName>
    </submittedName>
</protein>
<evidence type="ECO:0000313" key="4">
    <source>
        <dbReference type="EMBL" id="MDQ2094756.1"/>
    </source>
</evidence>
<dbReference type="Gene3D" id="3.30.70.1070">
    <property type="entry name" value="Sporulation related repeat"/>
    <property type="match status" value="1"/>
</dbReference>
<dbReference type="GO" id="GO:0042834">
    <property type="term" value="F:peptidoglycan binding"/>
    <property type="evidence" value="ECO:0007669"/>
    <property type="project" value="InterPro"/>
</dbReference>
<organism evidence="4 5">
    <name type="scientific">Rhodalgimonas zhirmunskyi</name>
    <dbReference type="NCBI Taxonomy" id="2964767"/>
    <lineage>
        <taxon>Bacteria</taxon>
        <taxon>Pseudomonadati</taxon>
        <taxon>Pseudomonadota</taxon>
        <taxon>Alphaproteobacteria</taxon>
        <taxon>Rhodobacterales</taxon>
        <taxon>Roseobacteraceae</taxon>
        <taxon>Rhodalgimonas</taxon>
    </lineage>
</organism>
<dbReference type="RefSeq" id="WP_317626369.1">
    <property type="nucleotide sequence ID" value="NZ_JANFFA010000003.1"/>
</dbReference>
<evidence type="ECO:0000256" key="2">
    <source>
        <dbReference type="SAM" id="SignalP"/>
    </source>
</evidence>
<comment type="caution">
    <text evidence="4">The sequence shown here is derived from an EMBL/GenBank/DDBJ whole genome shotgun (WGS) entry which is preliminary data.</text>
</comment>
<feature type="chain" id="PRO_5042545658" evidence="2">
    <location>
        <begin position="24"/>
        <end position="536"/>
    </location>
</feature>
<dbReference type="Proteomes" id="UP001227162">
    <property type="component" value="Unassembled WGS sequence"/>
</dbReference>
<feature type="compositionally biased region" description="Low complexity" evidence="1">
    <location>
        <begin position="441"/>
        <end position="452"/>
    </location>
</feature>
<reference evidence="4" key="1">
    <citation type="submission" date="2022-07" db="EMBL/GenBank/DDBJ databases">
        <authorList>
            <person name="Otstavnykh N."/>
            <person name="Isaeva M."/>
            <person name="Bystritskaya E."/>
        </authorList>
    </citation>
    <scope>NUCLEOTIDE SEQUENCE</scope>
    <source>
        <strain evidence="4">10Alg 79</strain>
    </source>
</reference>
<name>A0AAJ1U775_9RHOB</name>
<dbReference type="EMBL" id="JANFFA010000003">
    <property type="protein sequence ID" value="MDQ2094756.1"/>
    <property type="molecule type" value="Genomic_DNA"/>
</dbReference>
<dbReference type="SUPFAM" id="SSF110997">
    <property type="entry name" value="Sporulation related repeat"/>
    <property type="match status" value="1"/>
</dbReference>
<proteinExistence type="predicted"/>
<evidence type="ECO:0000256" key="1">
    <source>
        <dbReference type="SAM" id="MobiDB-lite"/>
    </source>
</evidence>
<gene>
    <name evidence="4" type="ORF">NOI20_11595</name>
</gene>
<dbReference type="PROSITE" id="PS51724">
    <property type="entry name" value="SPOR"/>
    <property type="match status" value="1"/>
</dbReference>
<dbReference type="AlphaFoldDB" id="A0AAJ1U775"/>
<feature type="signal peptide" evidence="2">
    <location>
        <begin position="1"/>
        <end position="23"/>
    </location>
</feature>
<accession>A0AAJ1U775</accession>
<dbReference type="InterPro" id="IPR036680">
    <property type="entry name" value="SPOR-like_sf"/>
</dbReference>
<evidence type="ECO:0000313" key="5">
    <source>
        <dbReference type="Proteomes" id="UP001227162"/>
    </source>
</evidence>
<feature type="domain" description="SPOR" evidence="3">
    <location>
        <begin position="460"/>
        <end position="536"/>
    </location>
</feature>